<dbReference type="EMBL" id="CM042022">
    <property type="protein sequence ID" value="KAI3816065.1"/>
    <property type="molecule type" value="Genomic_DNA"/>
</dbReference>
<name>A0ACB9J940_9ASTR</name>
<organism evidence="1 2">
    <name type="scientific">Smallanthus sonchifolius</name>
    <dbReference type="NCBI Taxonomy" id="185202"/>
    <lineage>
        <taxon>Eukaryota</taxon>
        <taxon>Viridiplantae</taxon>
        <taxon>Streptophyta</taxon>
        <taxon>Embryophyta</taxon>
        <taxon>Tracheophyta</taxon>
        <taxon>Spermatophyta</taxon>
        <taxon>Magnoliopsida</taxon>
        <taxon>eudicotyledons</taxon>
        <taxon>Gunneridae</taxon>
        <taxon>Pentapetalae</taxon>
        <taxon>asterids</taxon>
        <taxon>campanulids</taxon>
        <taxon>Asterales</taxon>
        <taxon>Asteraceae</taxon>
        <taxon>Asteroideae</taxon>
        <taxon>Heliantheae alliance</taxon>
        <taxon>Millerieae</taxon>
        <taxon>Smallanthus</taxon>
    </lineage>
</organism>
<dbReference type="Proteomes" id="UP001056120">
    <property type="component" value="Linkage Group LG05"/>
</dbReference>
<keyword evidence="2" id="KW-1185">Reference proteome</keyword>
<evidence type="ECO:0000313" key="1">
    <source>
        <dbReference type="EMBL" id="KAI3816065.1"/>
    </source>
</evidence>
<reference evidence="2" key="1">
    <citation type="journal article" date="2022" name="Mol. Ecol. Resour.">
        <title>The genomes of chicory, endive, great burdock and yacon provide insights into Asteraceae palaeo-polyploidization history and plant inulin production.</title>
        <authorList>
            <person name="Fan W."/>
            <person name="Wang S."/>
            <person name="Wang H."/>
            <person name="Wang A."/>
            <person name="Jiang F."/>
            <person name="Liu H."/>
            <person name="Zhao H."/>
            <person name="Xu D."/>
            <person name="Zhang Y."/>
        </authorList>
    </citation>
    <scope>NUCLEOTIDE SEQUENCE [LARGE SCALE GENOMIC DNA]</scope>
    <source>
        <strain evidence="2">cv. Yunnan</strain>
    </source>
</reference>
<sequence length="77" mass="8935">MFKLNFLIVFMSIMGKTMKSNTVNQRFLTSLTTKTDFKKLNWCEYVLECLRRTRKGWGGKEGEFFTGPIMLLVICAA</sequence>
<proteinExistence type="predicted"/>
<reference evidence="1 2" key="2">
    <citation type="journal article" date="2022" name="Mol. Ecol. Resour.">
        <title>The genomes of chicory, endive, great burdock and yacon provide insights into Asteraceae paleo-polyploidization history and plant inulin production.</title>
        <authorList>
            <person name="Fan W."/>
            <person name="Wang S."/>
            <person name="Wang H."/>
            <person name="Wang A."/>
            <person name="Jiang F."/>
            <person name="Liu H."/>
            <person name="Zhao H."/>
            <person name="Xu D."/>
            <person name="Zhang Y."/>
        </authorList>
    </citation>
    <scope>NUCLEOTIDE SEQUENCE [LARGE SCALE GENOMIC DNA]</scope>
    <source>
        <strain evidence="2">cv. Yunnan</strain>
        <tissue evidence="1">Leaves</tissue>
    </source>
</reference>
<evidence type="ECO:0000313" key="2">
    <source>
        <dbReference type="Proteomes" id="UP001056120"/>
    </source>
</evidence>
<gene>
    <name evidence="1" type="ORF">L1987_15750</name>
</gene>
<comment type="caution">
    <text evidence="1">The sequence shown here is derived from an EMBL/GenBank/DDBJ whole genome shotgun (WGS) entry which is preliminary data.</text>
</comment>
<accession>A0ACB9J940</accession>
<protein>
    <submittedName>
        <fullName evidence="1">Uncharacterized protein</fullName>
    </submittedName>
</protein>